<name>A0A4D6DXD4_9CAUD</name>
<proteinExistence type="predicted"/>
<dbReference type="Gene3D" id="3.40.50.1440">
    <property type="entry name" value="Tubulin/FtsZ, GTPase domain"/>
    <property type="match status" value="1"/>
</dbReference>
<reference evidence="2 3" key="1">
    <citation type="submission" date="2019-03" db="EMBL/GenBank/DDBJ databases">
        <authorList>
            <person name="Kim S.G."/>
            <person name="Park S.C."/>
        </authorList>
    </citation>
    <scope>NUCLEOTIDE SEQUENCE [LARGE SCALE GENOMIC DNA]</scope>
</reference>
<gene>
    <name evidence="2" type="ORF">pETSU_277</name>
</gene>
<evidence type="ECO:0000313" key="3">
    <source>
        <dbReference type="Proteomes" id="UP000297195"/>
    </source>
</evidence>
<sequence length="315" mass="34707">MKDFNIYAFGGTGTNILNKYLAEGKGRKFIDQVIGVDTSEANPVEEGLFPVVRLEGAEGSGGNRKAHQPKFDDFAKQIFAKHPANKLNILVYSLAGGTGSSIGPYALRQLLQKKIPTLVICVGDISTLNEQNNTVDTLGSMYNQTKLGVPVIFSYLENGDEVSQGEINRRACSIIDNAIMMFNLKNERVDYADVKNFFFFTDIVKADPIMSQLTFLGDADCPNYKRKPVAAISLYNDIDDIRVPFENMLYRKSGIYGEEYLGGSDTVHAVLDHGSTLQSLKEFIAERDSKTNELSGQFKNTEASLFAGGDDDGMM</sequence>
<dbReference type="InterPro" id="IPR036525">
    <property type="entry name" value="Tubulin/FtsZ_GTPase_sf"/>
</dbReference>
<protein>
    <submittedName>
        <fullName evidence="2">Putative tubulin-like protein</fullName>
    </submittedName>
</protein>
<evidence type="ECO:0000313" key="2">
    <source>
        <dbReference type="EMBL" id="QBZ70858.1"/>
    </source>
</evidence>
<dbReference type="Proteomes" id="UP000297195">
    <property type="component" value="Segment"/>
</dbReference>
<accession>A0A4D6DXD4</accession>
<evidence type="ECO:0000259" key="1">
    <source>
        <dbReference type="Pfam" id="PF22334"/>
    </source>
</evidence>
<dbReference type="SUPFAM" id="SSF52490">
    <property type="entry name" value="Tubulin nucleotide-binding domain-like"/>
    <property type="match status" value="1"/>
</dbReference>
<dbReference type="Pfam" id="PF22334">
    <property type="entry name" value="TubZ_C_2"/>
    <property type="match status" value="1"/>
</dbReference>
<dbReference type="EMBL" id="MK689364">
    <property type="protein sequence ID" value="QBZ70858.1"/>
    <property type="molecule type" value="Genomic_DNA"/>
</dbReference>
<feature type="domain" description="Phage tubulin-like protein C-terminal" evidence="1">
    <location>
        <begin position="190"/>
        <end position="271"/>
    </location>
</feature>
<organism evidence="2 3">
    <name type="scientific">Edwardsiella phage pEt-SU</name>
    <dbReference type="NCBI Taxonomy" id="2562142"/>
    <lineage>
        <taxon>Viruses</taxon>
        <taxon>Duplodnaviria</taxon>
        <taxon>Heunggongvirae</taxon>
        <taxon>Uroviricota</taxon>
        <taxon>Caudoviricetes</taxon>
        <taxon>Chimalliviridae</taxon>
        <taxon>Petsuvirus</taxon>
        <taxon>Petsuvirus pEtSU</taxon>
    </lineage>
</organism>
<dbReference type="InterPro" id="IPR054768">
    <property type="entry name" value="PhuZ_C"/>
</dbReference>
<keyword evidence="3" id="KW-1185">Reference proteome</keyword>